<sequence>MKSKLHPFSILLLSLIGTTGCGQSSDTAVSEPPLPVASADKIAIPADNSLPLKDYLDAGVPAHDRNWTGSDMEQAADALSEIAKQNAGQLPRYQSLQSGKLFDRIIAADNLDLYQNQLSPIEVRVHDAIILMQSSNRILVLYATAFADQKVADSEMIEMIGTTLRLSAAIVRLLDEFLPTLDENDPTYPVRMESLDNMRKNLATVVIANLKVPTESHLYRTSELKRLIGYMQDTYPVILPALPEASRTEALQRLRTLIEDPEMQTLQLELKSLLTTVEKPAEQPEAAQQN</sequence>
<keyword evidence="2" id="KW-1185">Reference proteome</keyword>
<proteinExistence type="predicted"/>
<dbReference type="PROSITE" id="PS51257">
    <property type="entry name" value="PROKAR_LIPOPROTEIN"/>
    <property type="match status" value="1"/>
</dbReference>
<accession>A0A517Q9E6</accession>
<organism evidence="1 2">
    <name type="scientific">Gimesia panareensis</name>
    <dbReference type="NCBI Taxonomy" id="2527978"/>
    <lineage>
        <taxon>Bacteria</taxon>
        <taxon>Pseudomonadati</taxon>
        <taxon>Planctomycetota</taxon>
        <taxon>Planctomycetia</taxon>
        <taxon>Planctomycetales</taxon>
        <taxon>Planctomycetaceae</taxon>
        <taxon>Gimesia</taxon>
    </lineage>
</organism>
<evidence type="ECO:0000313" key="2">
    <source>
        <dbReference type="Proteomes" id="UP000315647"/>
    </source>
</evidence>
<dbReference type="AlphaFoldDB" id="A0A517Q9E6"/>
<dbReference type="EMBL" id="CP037421">
    <property type="protein sequence ID" value="QDT28221.1"/>
    <property type="molecule type" value="Genomic_DNA"/>
</dbReference>
<reference evidence="1 2" key="1">
    <citation type="submission" date="2019-03" db="EMBL/GenBank/DDBJ databases">
        <title>Deep-cultivation of Planctomycetes and their phenomic and genomic characterization uncovers novel biology.</title>
        <authorList>
            <person name="Wiegand S."/>
            <person name="Jogler M."/>
            <person name="Boedeker C."/>
            <person name="Pinto D."/>
            <person name="Vollmers J."/>
            <person name="Rivas-Marin E."/>
            <person name="Kohn T."/>
            <person name="Peeters S.H."/>
            <person name="Heuer A."/>
            <person name="Rast P."/>
            <person name="Oberbeckmann S."/>
            <person name="Bunk B."/>
            <person name="Jeske O."/>
            <person name="Meyerdierks A."/>
            <person name="Storesund J.E."/>
            <person name="Kallscheuer N."/>
            <person name="Luecker S."/>
            <person name="Lage O.M."/>
            <person name="Pohl T."/>
            <person name="Merkel B.J."/>
            <person name="Hornburger P."/>
            <person name="Mueller R.-W."/>
            <person name="Bruemmer F."/>
            <person name="Labrenz M."/>
            <person name="Spormann A.M."/>
            <person name="Op den Camp H."/>
            <person name="Overmann J."/>
            <person name="Amann R."/>
            <person name="Jetten M.S.M."/>
            <person name="Mascher T."/>
            <person name="Medema M.H."/>
            <person name="Devos D.P."/>
            <person name="Kaster A.-K."/>
            <person name="Ovreas L."/>
            <person name="Rohde M."/>
            <person name="Galperin M.Y."/>
            <person name="Jogler C."/>
        </authorList>
    </citation>
    <scope>NUCLEOTIDE SEQUENCE [LARGE SCALE GENOMIC DNA]</scope>
    <source>
        <strain evidence="1 2">Enr10</strain>
    </source>
</reference>
<gene>
    <name evidence="1" type="ORF">Enr10x_35610</name>
</gene>
<name>A0A517Q9E6_9PLAN</name>
<dbReference type="RefSeq" id="WP_145450807.1">
    <property type="nucleotide sequence ID" value="NZ_CP037421.1"/>
</dbReference>
<evidence type="ECO:0000313" key="1">
    <source>
        <dbReference type="EMBL" id="QDT28221.1"/>
    </source>
</evidence>
<dbReference type="Proteomes" id="UP000315647">
    <property type="component" value="Chromosome"/>
</dbReference>
<protein>
    <submittedName>
        <fullName evidence="1">Uncharacterized protein</fullName>
    </submittedName>
</protein>